<accession>A0A2V3IPT1</accession>
<dbReference type="PANTHER" id="PTHR10122:SF0">
    <property type="entry name" value="CYTOCHROME C OXIDASE SUBUNIT 5B, ISOFORM A-RELATED"/>
    <property type="match status" value="1"/>
</dbReference>
<evidence type="ECO:0000256" key="3">
    <source>
        <dbReference type="SAM" id="MobiDB-lite"/>
    </source>
</evidence>
<feature type="region of interest" description="Disordered" evidence="3">
    <location>
        <begin position="47"/>
        <end position="66"/>
    </location>
</feature>
<dbReference type="STRING" id="448386.A0A2V3IPT1"/>
<evidence type="ECO:0000313" key="4">
    <source>
        <dbReference type="EMBL" id="PXF43140.1"/>
    </source>
</evidence>
<dbReference type="AlphaFoldDB" id="A0A2V3IPT1"/>
<comment type="caution">
    <text evidence="4">The sequence shown here is derived from an EMBL/GenBank/DDBJ whole genome shotgun (WGS) entry which is preliminary data.</text>
</comment>
<dbReference type="SUPFAM" id="SSF57802">
    <property type="entry name" value="Rubredoxin-like"/>
    <property type="match status" value="1"/>
</dbReference>
<evidence type="ECO:0000256" key="2">
    <source>
        <dbReference type="ARBA" id="ARBA00022833"/>
    </source>
</evidence>
<dbReference type="GO" id="GO:0045277">
    <property type="term" value="C:respiratory chain complex IV"/>
    <property type="evidence" value="ECO:0007669"/>
    <property type="project" value="InterPro"/>
</dbReference>
<dbReference type="Proteomes" id="UP000247409">
    <property type="component" value="Unassembled WGS sequence"/>
</dbReference>
<keyword evidence="2" id="KW-0862">Zinc</keyword>
<dbReference type="OrthoDB" id="10249250at2759"/>
<dbReference type="Pfam" id="PF01215">
    <property type="entry name" value="COX5B"/>
    <property type="match status" value="1"/>
</dbReference>
<reference evidence="4 5" key="1">
    <citation type="journal article" date="2018" name="Mol. Biol. Evol.">
        <title>Analysis of the draft genome of the red seaweed Gracilariopsis chorda provides insights into genome size evolution in Rhodophyta.</title>
        <authorList>
            <person name="Lee J."/>
            <person name="Yang E.C."/>
            <person name="Graf L."/>
            <person name="Yang J.H."/>
            <person name="Qiu H."/>
            <person name="Zel Zion U."/>
            <person name="Chan C.X."/>
            <person name="Stephens T.G."/>
            <person name="Weber A.P.M."/>
            <person name="Boo G.H."/>
            <person name="Boo S.M."/>
            <person name="Kim K.M."/>
            <person name="Shin Y."/>
            <person name="Jung M."/>
            <person name="Lee S.J."/>
            <person name="Yim H.S."/>
            <person name="Lee J.H."/>
            <person name="Bhattacharya D."/>
            <person name="Yoon H.S."/>
        </authorList>
    </citation>
    <scope>NUCLEOTIDE SEQUENCE [LARGE SCALE GENOMIC DNA]</scope>
    <source>
        <strain evidence="4 5">SKKU-2015</strain>
        <tissue evidence="4">Whole body</tissue>
    </source>
</reference>
<keyword evidence="1" id="KW-0479">Metal-binding</keyword>
<dbReference type="GO" id="GO:0046872">
    <property type="term" value="F:metal ion binding"/>
    <property type="evidence" value="ECO:0007669"/>
    <property type="project" value="UniProtKB-KW"/>
</dbReference>
<dbReference type="InterPro" id="IPR036972">
    <property type="entry name" value="Cyt_c_oxidase_su5b_sf"/>
</dbReference>
<dbReference type="GO" id="GO:0006123">
    <property type="term" value="P:mitochondrial electron transport, cytochrome c to oxygen"/>
    <property type="evidence" value="ECO:0007669"/>
    <property type="project" value="InterPro"/>
</dbReference>
<dbReference type="GO" id="GO:0005740">
    <property type="term" value="C:mitochondrial envelope"/>
    <property type="evidence" value="ECO:0007669"/>
    <property type="project" value="InterPro"/>
</dbReference>
<protein>
    <submittedName>
        <fullName evidence="4">Cytochrome c oxidase subunit 5b-1, mitochondrial</fullName>
    </submittedName>
</protein>
<dbReference type="PANTHER" id="PTHR10122">
    <property type="entry name" value="CYTOCHROME C OXIDASE SUBUNIT 5B, MITOCHONDRIAL"/>
    <property type="match status" value="1"/>
</dbReference>
<name>A0A2V3IPT1_9FLOR</name>
<dbReference type="InterPro" id="IPR002124">
    <property type="entry name" value="Cyt_c_oxidase_su5b"/>
</dbReference>
<proteinExistence type="predicted"/>
<evidence type="ECO:0000313" key="5">
    <source>
        <dbReference type="Proteomes" id="UP000247409"/>
    </source>
</evidence>
<organism evidence="4 5">
    <name type="scientific">Gracilariopsis chorda</name>
    <dbReference type="NCBI Taxonomy" id="448386"/>
    <lineage>
        <taxon>Eukaryota</taxon>
        <taxon>Rhodophyta</taxon>
        <taxon>Florideophyceae</taxon>
        <taxon>Rhodymeniophycidae</taxon>
        <taxon>Gracilariales</taxon>
        <taxon>Gracilariaceae</taxon>
        <taxon>Gracilariopsis</taxon>
    </lineage>
</organism>
<sequence length="153" mass="16298">MIAAAARSAARSSSVLASLARLSRSPSTLHPRLLSIPSSHSVRHYAAKSDGPSVVAEVKPGTPGEIPSIMDQATGLERAEIDHPDLFKHNEILKGPFGTAEHPVKIQSAYDARIVGCTGKAAPDDHDLVWLLVEKGEQAVCKECGQVFELDPL</sequence>
<keyword evidence="5" id="KW-1185">Reference proteome</keyword>
<dbReference type="EMBL" id="NBIV01000135">
    <property type="protein sequence ID" value="PXF43140.1"/>
    <property type="molecule type" value="Genomic_DNA"/>
</dbReference>
<evidence type="ECO:0000256" key="1">
    <source>
        <dbReference type="ARBA" id="ARBA00022723"/>
    </source>
</evidence>
<dbReference type="PROSITE" id="PS51359">
    <property type="entry name" value="COX5B_2"/>
    <property type="match status" value="1"/>
</dbReference>
<gene>
    <name evidence="4" type="ORF">BWQ96_07084</name>
</gene>
<dbReference type="Gene3D" id="2.60.11.10">
    <property type="entry name" value="Cytochrome c oxidase, subunit Vb"/>
    <property type="match status" value="1"/>
</dbReference>